<keyword evidence="2" id="KW-0238">DNA-binding</keyword>
<dbReference type="GO" id="GO:0003677">
    <property type="term" value="F:DNA binding"/>
    <property type="evidence" value="ECO:0007669"/>
    <property type="project" value="UniProtKB-KW"/>
</dbReference>
<name>A0A6H9V390_9ACTN</name>
<dbReference type="Proteomes" id="UP000442707">
    <property type="component" value="Unassembled WGS sequence"/>
</dbReference>
<dbReference type="GO" id="GO:0003700">
    <property type="term" value="F:DNA-binding transcription factor activity"/>
    <property type="evidence" value="ECO:0007669"/>
    <property type="project" value="InterPro"/>
</dbReference>
<keyword evidence="6" id="KW-1185">Reference proteome</keyword>
<dbReference type="InterPro" id="IPR036390">
    <property type="entry name" value="WH_DNA-bd_sf"/>
</dbReference>
<reference evidence="5 6" key="1">
    <citation type="submission" date="2019-09" db="EMBL/GenBank/DDBJ databases">
        <title>Screening of Novel Bioactive Compounds from Soil-Associated.</title>
        <authorList>
            <person name="Zhao S."/>
        </authorList>
    </citation>
    <scope>NUCLEOTIDE SEQUENCE [LARGE SCALE GENOMIC DNA]</scope>
    <source>
        <strain evidence="5 6">HIT-DPA4</strain>
    </source>
</reference>
<dbReference type="Gene3D" id="1.10.10.10">
    <property type="entry name" value="Winged helix-like DNA-binding domain superfamily/Winged helix DNA-binding domain"/>
    <property type="match status" value="1"/>
</dbReference>
<dbReference type="InterPro" id="IPR000524">
    <property type="entry name" value="Tscrpt_reg_HTH_GntR"/>
</dbReference>
<evidence type="ECO:0000256" key="3">
    <source>
        <dbReference type="ARBA" id="ARBA00023163"/>
    </source>
</evidence>
<dbReference type="InterPro" id="IPR036388">
    <property type="entry name" value="WH-like_DNA-bd_sf"/>
</dbReference>
<protein>
    <submittedName>
        <fullName evidence="5">GntR family transcriptional regulator</fullName>
    </submittedName>
</protein>
<evidence type="ECO:0000256" key="2">
    <source>
        <dbReference type="ARBA" id="ARBA00023125"/>
    </source>
</evidence>
<dbReference type="EMBL" id="VZRB01000008">
    <property type="protein sequence ID" value="KAB1146910.1"/>
    <property type="molecule type" value="Genomic_DNA"/>
</dbReference>
<keyword evidence="1" id="KW-0805">Transcription regulation</keyword>
<dbReference type="Pfam" id="PF00392">
    <property type="entry name" value="GntR"/>
    <property type="match status" value="1"/>
</dbReference>
<evidence type="ECO:0000259" key="4">
    <source>
        <dbReference type="PROSITE" id="PS50949"/>
    </source>
</evidence>
<evidence type="ECO:0000256" key="1">
    <source>
        <dbReference type="ARBA" id="ARBA00023015"/>
    </source>
</evidence>
<dbReference type="PROSITE" id="PS50949">
    <property type="entry name" value="HTH_GNTR"/>
    <property type="match status" value="1"/>
</dbReference>
<accession>A0A6H9V390</accession>
<dbReference type="SMART" id="SM00345">
    <property type="entry name" value="HTH_GNTR"/>
    <property type="match status" value="1"/>
</dbReference>
<evidence type="ECO:0000313" key="6">
    <source>
        <dbReference type="Proteomes" id="UP000442707"/>
    </source>
</evidence>
<comment type="caution">
    <text evidence="5">The sequence shown here is derived from an EMBL/GenBank/DDBJ whole genome shotgun (WGS) entry which is preliminary data.</text>
</comment>
<proteinExistence type="predicted"/>
<dbReference type="SUPFAM" id="SSF46785">
    <property type="entry name" value="Winged helix' DNA-binding domain"/>
    <property type="match status" value="1"/>
</dbReference>
<feature type="domain" description="HTH gntR-type" evidence="4">
    <location>
        <begin position="1"/>
        <end position="64"/>
    </location>
</feature>
<sequence>MRVAELIRSRIESGELPPGTKVSHTAYAVEFGVSRETVKRACGKLAEFGILQHGHGHRVAPEPSAGNGWLFLRANRPEEVAIALREAMTDDQVAALMAALVADSWRQNPVVT</sequence>
<keyword evidence="3" id="KW-0804">Transcription</keyword>
<gene>
    <name evidence="5" type="ORF">F7R91_14560</name>
</gene>
<dbReference type="AlphaFoldDB" id="A0A6H9V390"/>
<organism evidence="5 6">
    <name type="scientific">Streptomyces luteolifulvus</name>
    <dbReference type="NCBI Taxonomy" id="2615112"/>
    <lineage>
        <taxon>Bacteria</taxon>
        <taxon>Bacillati</taxon>
        <taxon>Actinomycetota</taxon>
        <taxon>Actinomycetes</taxon>
        <taxon>Kitasatosporales</taxon>
        <taxon>Streptomycetaceae</taxon>
        <taxon>Streptomyces</taxon>
    </lineage>
</organism>
<evidence type="ECO:0000313" key="5">
    <source>
        <dbReference type="EMBL" id="KAB1146910.1"/>
    </source>
</evidence>